<keyword evidence="4 10" id="KW-0808">Transferase</keyword>
<dbReference type="SUPFAM" id="SSF53383">
    <property type="entry name" value="PLP-dependent transferases"/>
    <property type="match status" value="1"/>
</dbReference>
<keyword evidence="6" id="KW-0805">Transcription regulation</keyword>
<evidence type="ECO:0000256" key="3">
    <source>
        <dbReference type="ARBA" id="ARBA00022576"/>
    </source>
</evidence>
<dbReference type="PANTHER" id="PTHR46577:SF2">
    <property type="entry name" value="TRANSCRIPTIONAL REGULATORY PROTEIN"/>
    <property type="match status" value="1"/>
</dbReference>
<dbReference type="InterPro" id="IPR051446">
    <property type="entry name" value="HTH_trans_reg/aminotransferase"/>
</dbReference>
<feature type="domain" description="HTH gntR-type" evidence="9">
    <location>
        <begin position="14"/>
        <end position="82"/>
    </location>
</feature>
<dbReference type="Pfam" id="PF00155">
    <property type="entry name" value="Aminotran_1_2"/>
    <property type="match status" value="1"/>
</dbReference>
<accession>A0A3M8AP37</accession>
<keyword evidence="7" id="KW-0238">DNA-binding</keyword>
<dbReference type="PANTHER" id="PTHR46577">
    <property type="entry name" value="HTH-TYPE TRANSCRIPTIONAL REGULATORY PROTEIN GABR"/>
    <property type="match status" value="1"/>
</dbReference>
<dbReference type="CDD" id="cd07377">
    <property type="entry name" value="WHTH_GntR"/>
    <property type="match status" value="1"/>
</dbReference>
<dbReference type="SUPFAM" id="SSF46785">
    <property type="entry name" value="Winged helix' DNA-binding domain"/>
    <property type="match status" value="1"/>
</dbReference>
<dbReference type="InterPro" id="IPR015424">
    <property type="entry name" value="PyrdxlP-dep_Trfase"/>
</dbReference>
<dbReference type="GO" id="GO:0008483">
    <property type="term" value="F:transaminase activity"/>
    <property type="evidence" value="ECO:0007669"/>
    <property type="project" value="UniProtKB-KW"/>
</dbReference>
<evidence type="ECO:0000256" key="4">
    <source>
        <dbReference type="ARBA" id="ARBA00022679"/>
    </source>
</evidence>
<dbReference type="PROSITE" id="PS50949">
    <property type="entry name" value="HTH_GNTR"/>
    <property type="match status" value="1"/>
</dbReference>
<dbReference type="Gene3D" id="3.90.1150.10">
    <property type="entry name" value="Aspartate Aminotransferase, domain 1"/>
    <property type="match status" value="1"/>
</dbReference>
<comment type="caution">
    <text evidence="10">The sequence shown here is derived from an EMBL/GenBank/DDBJ whole genome shotgun (WGS) entry which is preliminary data.</text>
</comment>
<keyword evidence="3 10" id="KW-0032">Aminotransferase</keyword>
<dbReference type="InterPro" id="IPR015422">
    <property type="entry name" value="PyrdxlP-dep_Trfase_small"/>
</dbReference>
<reference evidence="10 11" key="1">
    <citation type="submission" date="2018-10" db="EMBL/GenBank/DDBJ databases">
        <title>Phylogenomics of Brevibacillus.</title>
        <authorList>
            <person name="Dunlap C."/>
        </authorList>
    </citation>
    <scope>NUCLEOTIDE SEQUENCE [LARGE SCALE GENOMIC DNA]</scope>
    <source>
        <strain evidence="10 11">DSM 100115</strain>
    </source>
</reference>
<dbReference type="EMBL" id="RHHS01000052">
    <property type="protein sequence ID" value="RNB52962.1"/>
    <property type="molecule type" value="Genomic_DNA"/>
</dbReference>
<dbReference type="InterPro" id="IPR036390">
    <property type="entry name" value="WH_DNA-bd_sf"/>
</dbReference>
<keyword evidence="11" id="KW-1185">Reference proteome</keyword>
<evidence type="ECO:0000256" key="1">
    <source>
        <dbReference type="ARBA" id="ARBA00001933"/>
    </source>
</evidence>
<dbReference type="AlphaFoldDB" id="A0A3M8AP37"/>
<evidence type="ECO:0000256" key="5">
    <source>
        <dbReference type="ARBA" id="ARBA00022898"/>
    </source>
</evidence>
<evidence type="ECO:0000256" key="2">
    <source>
        <dbReference type="ARBA" id="ARBA00005384"/>
    </source>
</evidence>
<dbReference type="GO" id="GO:0003700">
    <property type="term" value="F:DNA-binding transcription factor activity"/>
    <property type="evidence" value="ECO:0007669"/>
    <property type="project" value="InterPro"/>
</dbReference>
<sequence length="482" mass="53458">MLTIDWKPDKSADLPVYAQIVAYIKGKIVRGEWPVNSRLPAQRALAAAFGVNRSTVVTALEELKAEGLIESTVGSGSVICNNTWSLLTTTPPPDWLGYVQAGTHLPNSPTIQDINRYEPDPRYTRLGTGELSPALIPRAEMEEVLCDLRGKMRQLGYSEPKGLLPLREAISAHLRTRGIEASPASILVVSGALQALQLISLGILHRGSTILLEQPSYLFSLSLFQSSGMRLAGVAMDGEGIAPASVARQKLLHNGALLYTIPAFHNPTGILMSEQRRRQLMAVCEQERLPILEDDVYGELWLDEPGPAPLKASDQNGLVLYLGSLSKTLSPGLRIGWLVGPQPVIERLADVKMQIDYGASTLSQWAATEWLTSGRYQRHLERIRAALKERRARMDELLTRWFSDLADWQVPQGGFYIWLRLRQPVSMRKLFTQALAEGVLLNPGFVYDQTDSQHLRLSYAYAADDELERALFAVARLLRSKG</sequence>
<comment type="similarity">
    <text evidence="2">In the C-terminal section; belongs to the class-I pyridoxal-phosphate-dependent aminotransferase family.</text>
</comment>
<dbReference type="GO" id="GO:0003677">
    <property type="term" value="F:DNA binding"/>
    <property type="evidence" value="ECO:0007669"/>
    <property type="project" value="UniProtKB-KW"/>
</dbReference>
<dbReference type="InterPro" id="IPR036388">
    <property type="entry name" value="WH-like_DNA-bd_sf"/>
</dbReference>
<name>A0A3M8AP37_9BACL</name>
<dbReference type="Pfam" id="PF00392">
    <property type="entry name" value="GntR"/>
    <property type="match status" value="1"/>
</dbReference>
<gene>
    <name evidence="10" type="ORF">EDM57_20155</name>
</gene>
<dbReference type="FunFam" id="3.40.640.10:FF:000023">
    <property type="entry name" value="Transcriptional regulator, GntR family"/>
    <property type="match status" value="1"/>
</dbReference>
<evidence type="ECO:0000259" key="9">
    <source>
        <dbReference type="PROSITE" id="PS50949"/>
    </source>
</evidence>
<dbReference type="Gene3D" id="1.10.10.10">
    <property type="entry name" value="Winged helix-like DNA-binding domain superfamily/Winged helix DNA-binding domain"/>
    <property type="match status" value="1"/>
</dbReference>
<evidence type="ECO:0000256" key="6">
    <source>
        <dbReference type="ARBA" id="ARBA00023015"/>
    </source>
</evidence>
<dbReference type="Gene3D" id="3.40.640.10">
    <property type="entry name" value="Type I PLP-dependent aspartate aminotransferase-like (Major domain)"/>
    <property type="match status" value="1"/>
</dbReference>
<comment type="cofactor">
    <cofactor evidence="1">
        <name>pyridoxal 5'-phosphate</name>
        <dbReference type="ChEBI" id="CHEBI:597326"/>
    </cofactor>
</comment>
<evidence type="ECO:0000256" key="8">
    <source>
        <dbReference type="ARBA" id="ARBA00023163"/>
    </source>
</evidence>
<dbReference type="PRINTS" id="PR00035">
    <property type="entry name" value="HTHGNTR"/>
</dbReference>
<dbReference type="InterPro" id="IPR015421">
    <property type="entry name" value="PyrdxlP-dep_Trfase_major"/>
</dbReference>
<evidence type="ECO:0000256" key="7">
    <source>
        <dbReference type="ARBA" id="ARBA00023125"/>
    </source>
</evidence>
<protein>
    <submittedName>
        <fullName evidence="10">PLP-dependent aminotransferase family protein</fullName>
    </submittedName>
</protein>
<proteinExistence type="inferred from homology"/>
<evidence type="ECO:0000313" key="11">
    <source>
        <dbReference type="Proteomes" id="UP000268829"/>
    </source>
</evidence>
<dbReference type="Proteomes" id="UP000268829">
    <property type="component" value="Unassembled WGS sequence"/>
</dbReference>
<keyword evidence="5" id="KW-0663">Pyridoxal phosphate</keyword>
<dbReference type="GO" id="GO:0030170">
    <property type="term" value="F:pyridoxal phosphate binding"/>
    <property type="evidence" value="ECO:0007669"/>
    <property type="project" value="InterPro"/>
</dbReference>
<dbReference type="SMART" id="SM00345">
    <property type="entry name" value="HTH_GNTR"/>
    <property type="match status" value="1"/>
</dbReference>
<dbReference type="RefSeq" id="WP_122906481.1">
    <property type="nucleotide sequence ID" value="NZ_RHHS01000052.1"/>
</dbReference>
<evidence type="ECO:0000313" key="10">
    <source>
        <dbReference type="EMBL" id="RNB52962.1"/>
    </source>
</evidence>
<keyword evidence="8" id="KW-0804">Transcription</keyword>
<dbReference type="OrthoDB" id="9802601at2"/>
<dbReference type="CDD" id="cd00609">
    <property type="entry name" value="AAT_like"/>
    <property type="match status" value="1"/>
</dbReference>
<organism evidence="10 11">
    <name type="scientific">Brevibacillus gelatini</name>
    <dbReference type="NCBI Taxonomy" id="1655277"/>
    <lineage>
        <taxon>Bacteria</taxon>
        <taxon>Bacillati</taxon>
        <taxon>Bacillota</taxon>
        <taxon>Bacilli</taxon>
        <taxon>Bacillales</taxon>
        <taxon>Paenibacillaceae</taxon>
        <taxon>Brevibacillus</taxon>
    </lineage>
</organism>
<dbReference type="InterPro" id="IPR000524">
    <property type="entry name" value="Tscrpt_reg_HTH_GntR"/>
</dbReference>
<dbReference type="InterPro" id="IPR004839">
    <property type="entry name" value="Aminotransferase_I/II_large"/>
</dbReference>